<evidence type="ECO:0000259" key="8">
    <source>
        <dbReference type="Pfam" id="PF17042"/>
    </source>
</evidence>
<comment type="caution">
    <text evidence="9">The sequence shown here is derived from an EMBL/GenBank/DDBJ whole genome shotgun (WGS) entry which is preliminary data.</text>
</comment>
<organism evidence="9 10">
    <name type="scientific">Methylobacterium aerolatum</name>
    <dbReference type="NCBI Taxonomy" id="418708"/>
    <lineage>
        <taxon>Bacteria</taxon>
        <taxon>Pseudomonadati</taxon>
        <taxon>Pseudomonadota</taxon>
        <taxon>Alphaproteobacteria</taxon>
        <taxon>Hyphomicrobiales</taxon>
        <taxon>Methylobacteriaceae</taxon>
        <taxon>Methylobacterium</taxon>
    </lineage>
</organism>
<evidence type="ECO:0000313" key="10">
    <source>
        <dbReference type="Proteomes" id="UP001231124"/>
    </source>
</evidence>
<dbReference type="InterPro" id="IPR042213">
    <property type="entry name" value="NBD_C_sf"/>
</dbReference>
<feature type="domain" description="Four-carbon acid sugar kinase N-terminal" evidence="7">
    <location>
        <begin position="14"/>
        <end position="249"/>
    </location>
</feature>
<dbReference type="RefSeq" id="WP_238203114.1">
    <property type="nucleotide sequence ID" value="NZ_BPQE01000012.1"/>
</dbReference>
<dbReference type="InterPro" id="IPR031475">
    <property type="entry name" value="NBD_C"/>
</dbReference>
<dbReference type="InterPro" id="IPR010737">
    <property type="entry name" value="4-carb_acid_sugar_kinase_N"/>
</dbReference>
<evidence type="ECO:0000259" key="7">
    <source>
        <dbReference type="Pfam" id="PF07005"/>
    </source>
</evidence>
<dbReference type="Pfam" id="PF17042">
    <property type="entry name" value="NBD_C"/>
    <property type="match status" value="1"/>
</dbReference>
<dbReference type="InterPro" id="IPR037051">
    <property type="entry name" value="4-carb_acid_sugar_kinase_N_sf"/>
</dbReference>
<proteinExistence type="inferred from homology"/>
<sequence length="458" mass="47716">MIGARPLPDGPLVAFYGDDFTGSSAAMEVLAFAGLPTVLFLESPAPHRLAAFTAMRAIGIAGTARAQSPAWMEAHLPEVFRLIAGLGAPVAHYKVCSTFDSSPTTGSIGKAADLALPIFRPEWTPMVVADPGMGRYQSFGHLFAMAGGTGFRLDRHPTMARHPSTPMDEADLGRHLARQTERRIGLVDFVAMKRGEAEACLDAARAGGTEIVSLDVLDAETLIEAGRLIWERGGVPAFTLGSQGVEAALVAYWREAGLLATDATPPSPGPVGRIACVSGSVSPVTAGQIAHALENGFAGIRLDARLVVDPVAWERETGRATEEALSAIGQGHDPLVYSAAGPDDPAVPAFKDAIRTAGLPTEQVNERLGAGLGRILRSTILQAKLTRAVISGGDTSGRAAAQLGIDALTAIGPLDPGSPLCRAHGEDCPLDGLEIALKGGQVGRPDFLQAVKRGGRRT</sequence>
<evidence type="ECO:0000256" key="1">
    <source>
        <dbReference type="ARBA" id="ARBA00005715"/>
    </source>
</evidence>
<keyword evidence="6" id="KW-0119">Carbohydrate metabolism</keyword>
<keyword evidence="4" id="KW-0418">Kinase</keyword>
<keyword evidence="5" id="KW-0067">ATP-binding</keyword>
<accession>A0ABU0I3U9</accession>
<evidence type="ECO:0000313" key="9">
    <source>
        <dbReference type="EMBL" id="MDQ0448752.1"/>
    </source>
</evidence>
<feature type="domain" description="Four-carbon acid sugar kinase nucleotide binding" evidence="8">
    <location>
        <begin position="275"/>
        <end position="448"/>
    </location>
</feature>
<reference evidence="9 10" key="1">
    <citation type="submission" date="2023-07" db="EMBL/GenBank/DDBJ databases">
        <title>Genomic Encyclopedia of Type Strains, Phase IV (KMG-IV): sequencing the most valuable type-strain genomes for metagenomic binning, comparative biology and taxonomic classification.</title>
        <authorList>
            <person name="Goeker M."/>
        </authorList>
    </citation>
    <scope>NUCLEOTIDE SEQUENCE [LARGE SCALE GENOMIC DNA]</scope>
    <source>
        <strain evidence="9 10">DSM 19013</strain>
    </source>
</reference>
<dbReference type="Pfam" id="PF07005">
    <property type="entry name" value="SBD_N"/>
    <property type="match status" value="1"/>
</dbReference>
<evidence type="ECO:0000256" key="2">
    <source>
        <dbReference type="ARBA" id="ARBA00022679"/>
    </source>
</evidence>
<keyword evidence="2" id="KW-0808">Transferase</keyword>
<dbReference type="Gene3D" id="3.40.980.20">
    <property type="entry name" value="Four-carbon acid sugar kinase, nucleotide binding domain"/>
    <property type="match status" value="1"/>
</dbReference>
<dbReference type="SUPFAM" id="SSF142764">
    <property type="entry name" value="YgbK-like"/>
    <property type="match status" value="1"/>
</dbReference>
<keyword evidence="3" id="KW-0547">Nucleotide-binding</keyword>
<evidence type="ECO:0000256" key="6">
    <source>
        <dbReference type="ARBA" id="ARBA00023277"/>
    </source>
</evidence>
<dbReference type="Gene3D" id="3.40.50.10840">
    <property type="entry name" value="Putative sugar-binding, N-terminal domain"/>
    <property type="match status" value="1"/>
</dbReference>
<dbReference type="EMBL" id="JAUSVP010000010">
    <property type="protein sequence ID" value="MDQ0448752.1"/>
    <property type="molecule type" value="Genomic_DNA"/>
</dbReference>
<name>A0ABU0I3U9_9HYPH</name>
<evidence type="ECO:0000256" key="4">
    <source>
        <dbReference type="ARBA" id="ARBA00022777"/>
    </source>
</evidence>
<evidence type="ECO:0000256" key="5">
    <source>
        <dbReference type="ARBA" id="ARBA00022840"/>
    </source>
</evidence>
<evidence type="ECO:0000256" key="3">
    <source>
        <dbReference type="ARBA" id="ARBA00022741"/>
    </source>
</evidence>
<protein>
    <submittedName>
        <fullName evidence="9">Uncharacterized protein YgbK (DUF1537 family)</fullName>
    </submittedName>
</protein>
<comment type="similarity">
    <text evidence="1">Belongs to the four-carbon acid sugar kinase family.</text>
</comment>
<dbReference type="Proteomes" id="UP001231124">
    <property type="component" value="Unassembled WGS sequence"/>
</dbReference>
<gene>
    <name evidence="9" type="ORF">QO012_003264</name>
</gene>
<keyword evidence="10" id="KW-1185">Reference proteome</keyword>